<dbReference type="PANTHER" id="PTHR24421">
    <property type="entry name" value="NITRATE/NITRITE SENSOR PROTEIN NARX-RELATED"/>
    <property type="match status" value="1"/>
</dbReference>
<evidence type="ECO:0000313" key="13">
    <source>
        <dbReference type="Proteomes" id="UP000399805"/>
    </source>
</evidence>
<dbReference type="GO" id="GO:0016020">
    <property type="term" value="C:membrane"/>
    <property type="evidence" value="ECO:0007669"/>
    <property type="project" value="InterPro"/>
</dbReference>
<dbReference type="InterPro" id="IPR036890">
    <property type="entry name" value="HATPase_C_sf"/>
</dbReference>
<dbReference type="Pfam" id="PF07730">
    <property type="entry name" value="HisKA_3"/>
    <property type="match status" value="1"/>
</dbReference>
<sequence length="399" mass="40942">MTPMRTAGNRARHSMLGPEIAVLAAAVVADAVLVVRGPGGDHGWAAPLAGILASTGTAIPVLAVLRRRFPRHIGVLGSVVVALSVVATIVPLAGHTRSEPPISEVVAAGILAAAAGRRLEPKHAAALVPALGVVMIAAPLLRYGSGAPEALVAVAAAAYWGACLGVGLLLRAADARQRDALERARGQERLQLARELHDLVSHHVSGIVVRVQAARAITEADPDIGDHAAVYREIEEAGGAALAAARQLVGMLRDTEDVPPPSGAALGDAVRAAAGSAARVDVAEELDRLPVPAQLATTLHRVVTEALTNVRRHAPAATEVSVSARVEVDDLVLEVRNNGVPANPLPSPGGFGIIGMTERLAMLGGELTAGREAGSCWRVSARLPLGAEDAPFESLSRGI</sequence>
<evidence type="ECO:0000256" key="7">
    <source>
        <dbReference type="ARBA" id="ARBA00022840"/>
    </source>
</evidence>
<dbReference type="Proteomes" id="UP000399805">
    <property type="component" value="Unassembled WGS sequence"/>
</dbReference>
<dbReference type="Pfam" id="PF02518">
    <property type="entry name" value="HATPase_c"/>
    <property type="match status" value="1"/>
</dbReference>
<dbReference type="CDD" id="cd16917">
    <property type="entry name" value="HATPase_UhpB-NarQ-NarX-like"/>
    <property type="match status" value="1"/>
</dbReference>
<proteinExistence type="predicted"/>
<keyword evidence="5" id="KW-0547">Nucleotide-binding</keyword>
<name>A0A6I8LPT6_9PSEU</name>
<dbReference type="EC" id="2.7.13.3" evidence="2"/>
<dbReference type="GO" id="GO:0000155">
    <property type="term" value="F:phosphorelay sensor kinase activity"/>
    <property type="evidence" value="ECO:0007669"/>
    <property type="project" value="InterPro"/>
</dbReference>
<evidence type="ECO:0000256" key="3">
    <source>
        <dbReference type="ARBA" id="ARBA00022553"/>
    </source>
</evidence>
<evidence type="ECO:0000256" key="9">
    <source>
        <dbReference type="SAM" id="Phobius"/>
    </source>
</evidence>
<evidence type="ECO:0000313" key="12">
    <source>
        <dbReference type="EMBL" id="VVJ17536.1"/>
    </source>
</evidence>
<keyword evidence="6 12" id="KW-0418">Kinase</keyword>
<dbReference type="InterPro" id="IPR003594">
    <property type="entry name" value="HATPase_dom"/>
</dbReference>
<feature type="transmembrane region" description="Helical" evidence="9">
    <location>
        <begin position="72"/>
        <end position="94"/>
    </location>
</feature>
<keyword evidence="3" id="KW-0597">Phosphoprotein</keyword>
<evidence type="ECO:0000256" key="2">
    <source>
        <dbReference type="ARBA" id="ARBA00012438"/>
    </source>
</evidence>
<accession>A0A6I8LPT6</accession>
<dbReference type="GO" id="GO:0046983">
    <property type="term" value="F:protein dimerization activity"/>
    <property type="evidence" value="ECO:0007669"/>
    <property type="project" value="InterPro"/>
</dbReference>
<feature type="transmembrane region" description="Helical" evidence="9">
    <location>
        <begin position="150"/>
        <end position="170"/>
    </location>
</feature>
<feature type="domain" description="Histidine kinase/HSP90-like ATPase" evidence="10">
    <location>
        <begin position="297"/>
        <end position="385"/>
    </location>
</feature>
<keyword evidence="9" id="KW-0472">Membrane</keyword>
<evidence type="ECO:0000256" key="4">
    <source>
        <dbReference type="ARBA" id="ARBA00022679"/>
    </source>
</evidence>
<gene>
    <name evidence="12" type="ORF">AA23TX_02557</name>
</gene>
<feature type="transmembrane region" description="Helical" evidence="9">
    <location>
        <begin position="44"/>
        <end position="65"/>
    </location>
</feature>
<evidence type="ECO:0000256" key="1">
    <source>
        <dbReference type="ARBA" id="ARBA00000085"/>
    </source>
</evidence>
<keyword evidence="4" id="KW-0808">Transferase</keyword>
<keyword evidence="13" id="KW-1185">Reference proteome</keyword>
<keyword evidence="9" id="KW-1133">Transmembrane helix</keyword>
<evidence type="ECO:0000259" key="10">
    <source>
        <dbReference type="Pfam" id="PF02518"/>
    </source>
</evidence>
<dbReference type="SUPFAM" id="SSF55874">
    <property type="entry name" value="ATPase domain of HSP90 chaperone/DNA topoisomerase II/histidine kinase"/>
    <property type="match status" value="1"/>
</dbReference>
<dbReference type="EMBL" id="CABVGP010000001">
    <property type="protein sequence ID" value="VVJ17536.1"/>
    <property type="molecule type" value="Genomic_DNA"/>
</dbReference>
<dbReference type="Gene3D" id="1.20.5.1930">
    <property type="match status" value="1"/>
</dbReference>
<feature type="transmembrane region" description="Helical" evidence="9">
    <location>
        <begin position="20"/>
        <end position="38"/>
    </location>
</feature>
<dbReference type="PANTHER" id="PTHR24421:SF10">
    <property type="entry name" value="NITRATE_NITRITE SENSOR PROTEIN NARQ"/>
    <property type="match status" value="1"/>
</dbReference>
<feature type="domain" description="Signal transduction histidine kinase subgroup 3 dimerisation and phosphoacceptor" evidence="11">
    <location>
        <begin position="188"/>
        <end position="256"/>
    </location>
</feature>
<evidence type="ECO:0000256" key="8">
    <source>
        <dbReference type="ARBA" id="ARBA00023012"/>
    </source>
</evidence>
<keyword evidence="7" id="KW-0067">ATP-binding</keyword>
<evidence type="ECO:0000256" key="5">
    <source>
        <dbReference type="ARBA" id="ARBA00022741"/>
    </source>
</evidence>
<evidence type="ECO:0000256" key="6">
    <source>
        <dbReference type="ARBA" id="ARBA00022777"/>
    </source>
</evidence>
<dbReference type="AlphaFoldDB" id="A0A6I8LPT6"/>
<organism evidence="12 13">
    <name type="scientific">Amycolatopsis camponoti</name>
    <dbReference type="NCBI Taxonomy" id="2606593"/>
    <lineage>
        <taxon>Bacteria</taxon>
        <taxon>Bacillati</taxon>
        <taxon>Actinomycetota</taxon>
        <taxon>Actinomycetes</taxon>
        <taxon>Pseudonocardiales</taxon>
        <taxon>Pseudonocardiaceae</taxon>
        <taxon>Amycolatopsis</taxon>
    </lineage>
</organism>
<dbReference type="GO" id="GO:0005524">
    <property type="term" value="F:ATP binding"/>
    <property type="evidence" value="ECO:0007669"/>
    <property type="project" value="UniProtKB-KW"/>
</dbReference>
<comment type="catalytic activity">
    <reaction evidence="1">
        <text>ATP + protein L-histidine = ADP + protein N-phospho-L-histidine.</text>
        <dbReference type="EC" id="2.7.13.3"/>
    </reaction>
</comment>
<evidence type="ECO:0000259" key="11">
    <source>
        <dbReference type="Pfam" id="PF07730"/>
    </source>
</evidence>
<dbReference type="InterPro" id="IPR050482">
    <property type="entry name" value="Sensor_HK_TwoCompSys"/>
</dbReference>
<keyword evidence="8" id="KW-0902">Two-component regulatory system</keyword>
<dbReference type="InterPro" id="IPR011712">
    <property type="entry name" value="Sig_transdc_His_kin_sub3_dim/P"/>
</dbReference>
<keyword evidence="9" id="KW-0812">Transmembrane</keyword>
<protein>
    <recommendedName>
        <fullName evidence="2">histidine kinase</fullName>
        <ecNumber evidence="2">2.7.13.3</ecNumber>
    </recommendedName>
</protein>
<reference evidence="12 13" key="1">
    <citation type="submission" date="2019-09" db="EMBL/GenBank/DDBJ databases">
        <authorList>
            <person name="Leyn A S."/>
        </authorList>
    </citation>
    <scope>NUCLEOTIDE SEQUENCE [LARGE SCALE GENOMIC DNA]</scope>
    <source>
        <strain evidence="12">AA231_1</strain>
    </source>
</reference>
<feature type="transmembrane region" description="Helical" evidence="9">
    <location>
        <begin position="124"/>
        <end position="144"/>
    </location>
</feature>
<dbReference type="Gene3D" id="3.30.565.10">
    <property type="entry name" value="Histidine kinase-like ATPase, C-terminal domain"/>
    <property type="match status" value="1"/>
</dbReference>